<feature type="transmembrane region" description="Helical" evidence="7">
    <location>
        <begin position="162"/>
        <end position="184"/>
    </location>
</feature>
<feature type="transmembrane region" description="Helical" evidence="7">
    <location>
        <begin position="257"/>
        <end position="276"/>
    </location>
</feature>
<evidence type="ECO:0000256" key="1">
    <source>
        <dbReference type="ARBA" id="ARBA00004651"/>
    </source>
</evidence>
<dbReference type="Proteomes" id="UP000248021">
    <property type="component" value="Unassembled WGS sequence"/>
</dbReference>
<dbReference type="CDD" id="cd06261">
    <property type="entry name" value="TM_PBP2"/>
    <property type="match status" value="1"/>
</dbReference>
<dbReference type="InterPro" id="IPR035906">
    <property type="entry name" value="MetI-like_sf"/>
</dbReference>
<dbReference type="AlphaFoldDB" id="A0A2V3U3P1"/>
<comment type="caution">
    <text evidence="9">The sequence shown here is derived from an EMBL/GenBank/DDBJ whole genome shotgun (WGS) entry which is preliminary data.</text>
</comment>
<dbReference type="PROSITE" id="PS50928">
    <property type="entry name" value="ABC_TM1"/>
    <property type="match status" value="1"/>
</dbReference>
<dbReference type="SUPFAM" id="SSF161098">
    <property type="entry name" value="MetI-like"/>
    <property type="match status" value="1"/>
</dbReference>
<comment type="subcellular location">
    <subcellularLocation>
        <location evidence="1 7">Cell membrane</location>
        <topology evidence="1 7">Multi-pass membrane protein</topology>
    </subcellularLocation>
</comment>
<organism evidence="9 10">
    <name type="scientific">Chelatococcus asaccharovorans</name>
    <dbReference type="NCBI Taxonomy" id="28210"/>
    <lineage>
        <taxon>Bacteria</taxon>
        <taxon>Pseudomonadati</taxon>
        <taxon>Pseudomonadota</taxon>
        <taxon>Alphaproteobacteria</taxon>
        <taxon>Hyphomicrobiales</taxon>
        <taxon>Chelatococcaceae</taxon>
        <taxon>Chelatococcus</taxon>
    </lineage>
</organism>
<feature type="domain" description="ABC transmembrane type-1" evidence="8">
    <location>
        <begin position="96"/>
        <end position="276"/>
    </location>
</feature>
<keyword evidence="6 7" id="KW-0472">Membrane</keyword>
<reference evidence="9 10" key="1">
    <citation type="submission" date="2018-05" db="EMBL/GenBank/DDBJ databases">
        <title>Genomic Encyclopedia of Type Strains, Phase IV (KMG-IV): sequencing the most valuable type-strain genomes for metagenomic binning, comparative biology and taxonomic classification.</title>
        <authorList>
            <person name="Goeker M."/>
        </authorList>
    </citation>
    <scope>NUCLEOTIDE SEQUENCE [LARGE SCALE GENOMIC DNA]</scope>
    <source>
        <strain evidence="9 10">DSM 6462</strain>
    </source>
</reference>
<accession>A0A2V3U3P1</accession>
<feature type="transmembrane region" description="Helical" evidence="7">
    <location>
        <begin position="94"/>
        <end position="122"/>
    </location>
</feature>
<dbReference type="InterPro" id="IPR000515">
    <property type="entry name" value="MetI-like"/>
</dbReference>
<evidence type="ECO:0000313" key="9">
    <source>
        <dbReference type="EMBL" id="PXW57199.1"/>
    </source>
</evidence>
<feature type="transmembrane region" description="Helical" evidence="7">
    <location>
        <begin position="215"/>
        <end position="237"/>
    </location>
</feature>
<dbReference type="GO" id="GO:0055085">
    <property type="term" value="P:transmembrane transport"/>
    <property type="evidence" value="ECO:0007669"/>
    <property type="project" value="InterPro"/>
</dbReference>
<feature type="transmembrane region" description="Helical" evidence="7">
    <location>
        <begin position="49"/>
        <end position="74"/>
    </location>
</feature>
<evidence type="ECO:0000259" key="8">
    <source>
        <dbReference type="PROSITE" id="PS50928"/>
    </source>
</evidence>
<feature type="transmembrane region" description="Helical" evidence="7">
    <location>
        <begin position="134"/>
        <end position="156"/>
    </location>
</feature>
<evidence type="ECO:0000256" key="3">
    <source>
        <dbReference type="ARBA" id="ARBA00022475"/>
    </source>
</evidence>
<evidence type="ECO:0000313" key="10">
    <source>
        <dbReference type="Proteomes" id="UP000248021"/>
    </source>
</evidence>
<keyword evidence="5 7" id="KW-1133">Transmembrane helix</keyword>
<dbReference type="PANTHER" id="PTHR30151:SF20">
    <property type="entry name" value="ABC TRANSPORTER PERMEASE PROTEIN HI_0355-RELATED"/>
    <property type="match status" value="1"/>
</dbReference>
<keyword evidence="2 7" id="KW-0813">Transport</keyword>
<evidence type="ECO:0000256" key="6">
    <source>
        <dbReference type="ARBA" id="ARBA00023136"/>
    </source>
</evidence>
<evidence type="ECO:0000256" key="5">
    <source>
        <dbReference type="ARBA" id="ARBA00022989"/>
    </source>
</evidence>
<evidence type="ECO:0000256" key="2">
    <source>
        <dbReference type="ARBA" id="ARBA00022448"/>
    </source>
</evidence>
<dbReference type="Pfam" id="PF00528">
    <property type="entry name" value="BPD_transp_1"/>
    <property type="match status" value="1"/>
</dbReference>
<protein>
    <submittedName>
        <fullName evidence="9">NitT/TauT family transport system permease protein</fullName>
    </submittedName>
</protein>
<gene>
    <name evidence="9" type="ORF">C7450_107239</name>
</gene>
<evidence type="ECO:0000256" key="7">
    <source>
        <dbReference type="RuleBase" id="RU363032"/>
    </source>
</evidence>
<dbReference type="PANTHER" id="PTHR30151">
    <property type="entry name" value="ALKANE SULFONATE ABC TRANSPORTER-RELATED, MEMBRANE SUBUNIT"/>
    <property type="match status" value="1"/>
</dbReference>
<keyword evidence="10" id="KW-1185">Reference proteome</keyword>
<comment type="similarity">
    <text evidence="7">Belongs to the binding-protein-dependent transport system permease family.</text>
</comment>
<dbReference type="GO" id="GO:0005886">
    <property type="term" value="C:plasma membrane"/>
    <property type="evidence" value="ECO:0007669"/>
    <property type="project" value="UniProtKB-SubCell"/>
</dbReference>
<proteinExistence type="inferred from homology"/>
<dbReference type="Gene3D" id="1.10.3720.10">
    <property type="entry name" value="MetI-like"/>
    <property type="match status" value="1"/>
</dbReference>
<dbReference type="RefSeq" id="WP_210206475.1">
    <property type="nucleotide sequence ID" value="NZ_JAHBRY010000001.1"/>
</dbReference>
<name>A0A2V3U3P1_9HYPH</name>
<sequence>MTGQSAGQVSSPSSVETRAGGAAAQGGAVQQAVPPKPNALLAFLKRRKLVLMTLVVILVAWELAPRLLAIPDYLLPPPSQVFTAFLGQWQRTLAATWITTSVMLGGYLIAIVVSIPLALAIVSSRVVEDTVEPIMLVFQVIPKIAIAPLFIVWFGFGYTPKTMLVFLLAFFPITLSAVAGFRAVDPDIMDLARSTGTSTWTMFRKIKLPQALPQIFTGLKVGVALASTGAVVAEFIASDRGLGYLLLEWRGELDTPMVFAGVFVISLVGIVVYYIVEAIERFTIPWHVSQRDPVPMNA</sequence>
<keyword evidence="3" id="KW-1003">Cell membrane</keyword>
<evidence type="ECO:0000256" key="4">
    <source>
        <dbReference type="ARBA" id="ARBA00022692"/>
    </source>
</evidence>
<keyword evidence="4 7" id="KW-0812">Transmembrane</keyword>
<dbReference type="EMBL" id="QJJK01000007">
    <property type="protein sequence ID" value="PXW57199.1"/>
    <property type="molecule type" value="Genomic_DNA"/>
</dbReference>